<evidence type="ECO:0000256" key="3">
    <source>
        <dbReference type="ARBA" id="ARBA00022448"/>
    </source>
</evidence>
<feature type="compositionally biased region" description="Polar residues" evidence="10">
    <location>
        <begin position="1146"/>
        <end position="1156"/>
    </location>
</feature>
<evidence type="ECO:0000256" key="10">
    <source>
        <dbReference type="SAM" id="MobiDB-lite"/>
    </source>
</evidence>
<feature type="transmembrane region" description="Helical" evidence="11">
    <location>
        <begin position="149"/>
        <end position="166"/>
    </location>
</feature>
<dbReference type="Pfam" id="PF23188">
    <property type="entry name" value="THU_Piezo1"/>
    <property type="match status" value="1"/>
</dbReference>
<accession>A0A8X7X5P8</accession>
<proteinExistence type="inferred from homology"/>
<organism evidence="17 18">
    <name type="scientific">Polypterus senegalus</name>
    <name type="common">Senegal bichir</name>
    <dbReference type="NCBI Taxonomy" id="55291"/>
    <lineage>
        <taxon>Eukaryota</taxon>
        <taxon>Metazoa</taxon>
        <taxon>Chordata</taxon>
        <taxon>Craniata</taxon>
        <taxon>Vertebrata</taxon>
        <taxon>Euteleostomi</taxon>
        <taxon>Actinopterygii</taxon>
        <taxon>Polypteriformes</taxon>
        <taxon>Polypteridae</taxon>
        <taxon>Polypterus</taxon>
    </lineage>
</organism>
<dbReference type="Pfam" id="PF24874">
    <property type="entry name" value="Piezo_THU9_anchor"/>
    <property type="match status" value="1"/>
</dbReference>
<feature type="region of interest" description="Disordered" evidence="10">
    <location>
        <begin position="1146"/>
        <end position="1176"/>
    </location>
</feature>
<feature type="domain" description="Piezo THU9 and anchor" evidence="16">
    <location>
        <begin position="1600"/>
        <end position="1746"/>
    </location>
</feature>
<evidence type="ECO:0000259" key="13">
    <source>
        <dbReference type="Pfam" id="PF15917"/>
    </source>
</evidence>
<dbReference type="Pfam" id="PF15917">
    <property type="entry name" value="Piezo_TM25-28"/>
    <property type="match status" value="1"/>
</dbReference>
<evidence type="ECO:0000256" key="9">
    <source>
        <dbReference type="ARBA" id="ARBA00023303"/>
    </source>
</evidence>
<dbReference type="Proteomes" id="UP000886611">
    <property type="component" value="Unassembled WGS sequence"/>
</dbReference>
<gene>
    <name evidence="17" type="primary">Piezo2_2</name>
    <name evidence="17" type="ORF">GTO96_0008238</name>
</gene>
<comment type="caution">
    <text evidence="17">The sequence shown here is derived from an EMBL/GenBank/DDBJ whole genome shotgun (WGS) entry which is preliminary data.</text>
</comment>
<evidence type="ECO:0000313" key="18">
    <source>
        <dbReference type="Proteomes" id="UP000886611"/>
    </source>
</evidence>
<keyword evidence="7" id="KW-0406">Ion transport</keyword>
<evidence type="ECO:0000256" key="7">
    <source>
        <dbReference type="ARBA" id="ARBA00023065"/>
    </source>
</evidence>
<dbReference type="InterPro" id="IPR056769">
    <property type="entry name" value="Piezo_TM1-24"/>
</dbReference>
<dbReference type="InterPro" id="IPR056768">
    <property type="entry name" value="THU_Piezo"/>
</dbReference>
<dbReference type="InterPro" id="IPR027272">
    <property type="entry name" value="Piezo"/>
</dbReference>
<dbReference type="Pfam" id="PF12166">
    <property type="entry name" value="Piezo_cap"/>
    <property type="match status" value="1"/>
</dbReference>
<dbReference type="GO" id="GO:0005886">
    <property type="term" value="C:plasma membrane"/>
    <property type="evidence" value="ECO:0007669"/>
    <property type="project" value="UniProtKB-SubCell"/>
</dbReference>
<feature type="compositionally biased region" description="Polar residues" evidence="10">
    <location>
        <begin position="1208"/>
        <end position="1217"/>
    </location>
</feature>
<sequence>MSCPHFVLLQQPVTFIGNGLWQEEHGQSAESLLDRDDNVAKPEFLAFSEEKQDNQEFLDMNTAREGPLAILYHFLMQQSYLSTLIIMMTAYAFTFWMLLRQKLTEKQEIEIQDQSALIEVKTSDVRLSESHFSPIEVIGGLIKGTLVKYWIYLCCAMFFLISFTGKVVVYKILYIMLFLMCATLYQVNYSLWRRTLKYFWMVVVTYSMVVLITIYLYQFRTVSGLLRQIIGMSEEGLRDLGLEQFDTVELFTRILLPSTFLLACILQLHYFHVEFLKLTDLDVIQPQGNISRLATELHSEHCDESEHSKIPHYTEGGPKTTDMEEEVCSKWALVVDRVAMLVLKASEMLTSAQVFAWRLLELHITKIVATYMIWMAIEEVSLMNFPFVILWTLALPFARMRPIASSICTVWACIMIICKMLYQLKFVKPEEFSSNCTVFMQVNDSDTQSRQTSVPSRSVLYRAPVDPAVWFGGLKKCGDSILPCLQNHLLALGLLALEVTVHRHQLHYRLLHQLKLPTTGELYKGVMRLHLDEGLANCIKYFFNYFFYKFGLEVCFVVAVNLIGQRMDFYALLHSFMLTAVLSRRTRKSIAEVWPTYCCSTSSLLAFQYLLSIGIPPAFCTDYPWRTPGLPFSSNLIKWFFLPDFAMPPNSSFLIYDFLLLLCVSLQWQVFEDENTAVFRILAGDNTEISRSLDTKDLSQYSLVHNFLHCRSYLDMAKVSIFGYFFWLVLCLLFITGTTRINIFCMGYLMSCFYFMLFGGTLLLKPVQHVLKRWDLLIAYTTLVITMKNALSLGACVYMDIFLKKGCWIIQMLSMFCTVPGYELPPTNEECELPEGEAGVIWDAICFIFLLAQRRVFLSYYFLYVVADLKASKILASRGAELFEAKVKKAIAARMQNEQKSMEALKRQYVCPAKQIYNSEMEKIKLKQKKLQDGKMIPAAATAMQMKKEKDMIRDGSYSLFDSDSEEEAEEEPQKMEDEVSKKKSAFQLAYEAWMTSSKEALKIKKKEERILKRHQKEKDKEEMQERESTIQPAMDSFKFFWVFILSLMDDMTCALNSFCKDNLDISMVLRFEKSILDRELRKGKEASHETIRRFHNARLLQQSLSQSDEKSDYVVPGTSEGYQKMPSSDSKLSWDSSISSCVTDMTSLSSRQTTQDDLDEMSSAAAPSPLRSTEHLRRRLCKTSNIDLSSFENGRLKSGQEEEEAQSGITQHKATFSSSSGSSNSSRAPCLTLSRDLEDIPEEGDVEESRPTPEEAQNFTASELLLNKAFLDDEIEQSNRFFQSLPRLLKLFLALYNTMASKSEMLCYFVIILNHMVSASILTLPLPILIFLWAMLSVPRPSKRFWMTAIIYTEATVVAKYFFQFGFFPWTSSYYRGINAERPFAFSNIVGVERKDSYVICDLLQLLALFFHRSILKCHGLWDNKELEVPDFFKRFKKEKRKKQSASRSSPGFSFKSNGEEAVDGSETKHKKKRRRVGKPAKSWREKMKEKCTFALQEAKAKTIDLCLQLYLPVRQFFYDIIHPEYSPVCDVYAIMFLVEVVNFIVIIFGYWAFGKHSAAADITESLSEDQVPEAFLIMLLIQFGTMVVDRALYLRNFLLIILSRRFNANHVAQLWYFVKCVYFGLSAYQIKCGYPNRVLGNFLTKSYNYLNLFLFQGFRLVPFLTELRAVMDWVWTDTTLSLSSWICVEDIYANIFILKCWRESEKRYPQPSGQKKKKVVKYGMGGLITFTLICIVWFPLLFMSLVKSVAGVTNQPLDVSVQLSISGYEAAMQFIVKYMPEDIVIAKIKSDASLLWSISPASRKVMIEELTASPHLYITLSWTLLRNASLVPNAESSGKHTVKYEDEKLRSEMIEMLNGTRKEPVQVCALISEHSNGPEDIENLTFFRHIAIKLQQANESRSSEALPEWWAVHECSQSSKDVEMGYRKIELVIFNDKVSPSSLGFLAGYGIVGLYMSVVLVIGKFVREFFNGISRSIMFEELPCVDRVLKLCTDIFVVRETGELELEEQLFAKLIFLYRSPETMIKMTREKAD</sequence>
<feature type="domain" description="Piezo non-specific cation channel cap" evidence="12">
    <location>
        <begin position="1770"/>
        <end position="2032"/>
    </location>
</feature>
<feature type="transmembrane region" description="Helical" evidence="11">
    <location>
        <begin position="368"/>
        <end position="391"/>
    </location>
</feature>
<reference evidence="17 18" key="1">
    <citation type="journal article" date="2021" name="Cell">
        <title>Tracing the genetic footprints of vertebrate landing in non-teleost ray-finned fishes.</title>
        <authorList>
            <person name="Bi X."/>
            <person name="Wang K."/>
            <person name="Yang L."/>
            <person name="Pan H."/>
            <person name="Jiang H."/>
            <person name="Wei Q."/>
            <person name="Fang M."/>
            <person name="Yu H."/>
            <person name="Zhu C."/>
            <person name="Cai Y."/>
            <person name="He Y."/>
            <person name="Gan X."/>
            <person name="Zeng H."/>
            <person name="Yu D."/>
            <person name="Zhu Y."/>
            <person name="Jiang H."/>
            <person name="Qiu Q."/>
            <person name="Yang H."/>
            <person name="Zhang Y.E."/>
            <person name="Wang W."/>
            <person name="Zhu M."/>
            <person name="He S."/>
            <person name="Zhang G."/>
        </authorList>
    </citation>
    <scope>NUCLEOTIDE SEQUENCE [LARGE SCALE GENOMIC DNA]</scope>
    <source>
        <strain evidence="17">Bchr_013</strain>
    </source>
</reference>
<comment type="subcellular location">
    <subcellularLocation>
        <location evidence="1">Cell membrane</location>
        <topology evidence="1">Multi-pass membrane protein</topology>
    </subcellularLocation>
</comment>
<feature type="transmembrane region" description="Helical" evidence="11">
    <location>
        <begin position="1346"/>
        <end position="1364"/>
    </location>
</feature>
<feature type="non-terminal residue" evidence="17">
    <location>
        <position position="2035"/>
    </location>
</feature>
<feature type="transmembrane region" description="Helical" evidence="11">
    <location>
        <begin position="403"/>
        <end position="422"/>
    </location>
</feature>
<feature type="transmembrane region" description="Helical" evidence="11">
    <location>
        <begin position="1945"/>
        <end position="1968"/>
    </location>
</feature>
<keyword evidence="5 11" id="KW-0812">Transmembrane</keyword>
<evidence type="ECO:0000313" key="17">
    <source>
        <dbReference type="EMBL" id="KAG2461575.1"/>
    </source>
</evidence>
<dbReference type="InterPro" id="IPR031805">
    <property type="entry name" value="Piezo_TM25-28"/>
</dbReference>
<evidence type="ECO:0000259" key="12">
    <source>
        <dbReference type="Pfam" id="PF12166"/>
    </source>
</evidence>
<feature type="non-terminal residue" evidence="17">
    <location>
        <position position="1"/>
    </location>
</feature>
<evidence type="ECO:0000259" key="14">
    <source>
        <dbReference type="Pfam" id="PF23188"/>
    </source>
</evidence>
<evidence type="ECO:0000259" key="16">
    <source>
        <dbReference type="Pfam" id="PF24874"/>
    </source>
</evidence>
<dbReference type="Pfam" id="PF24871">
    <property type="entry name" value="Piezo_TM1-24"/>
    <property type="match status" value="1"/>
</dbReference>
<name>A0A8X7X5P8_POLSE</name>
<dbReference type="InterPro" id="IPR056770">
    <property type="entry name" value="Piezo_THU9_anchor"/>
</dbReference>
<dbReference type="GO" id="GO:0008381">
    <property type="term" value="F:mechanosensitive monoatomic ion channel activity"/>
    <property type="evidence" value="ECO:0007669"/>
    <property type="project" value="InterPro"/>
</dbReference>
<evidence type="ECO:0000256" key="4">
    <source>
        <dbReference type="ARBA" id="ARBA00022475"/>
    </source>
</evidence>
<feature type="transmembrane region" description="Helical" evidence="11">
    <location>
        <begin position="545"/>
        <end position="563"/>
    </location>
</feature>
<evidence type="ECO:0000256" key="11">
    <source>
        <dbReference type="SAM" id="Phobius"/>
    </source>
</evidence>
<dbReference type="PANTHER" id="PTHR47049">
    <property type="entry name" value="PIEZO-TYPE MECHANOSENSITIVE ION CHANNEL HOMOLOG"/>
    <property type="match status" value="1"/>
</dbReference>
<feature type="transmembrane region" description="Helical" evidence="11">
    <location>
        <begin position="741"/>
        <end position="764"/>
    </location>
</feature>
<evidence type="ECO:0000259" key="15">
    <source>
        <dbReference type="Pfam" id="PF24871"/>
    </source>
</evidence>
<comment type="similarity">
    <text evidence="2">Belongs to the PIEZO (TC 1.A.75) family.</text>
</comment>
<dbReference type="InterPro" id="IPR031334">
    <property type="entry name" value="Piezo_cap_dom"/>
</dbReference>
<keyword evidence="8 11" id="KW-0472">Membrane</keyword>
<feature type="transmembrane region" description="Helical" evidence="11">
    <location>
        <begin position="776"/>
        <end position="803"/>
    </location>
</feature>
<feature type="transmembrane region" description="Helical" evidence="11">
    <location>
        <begin position="1533"/>
        <end position="1555"/>
    </location>
</feature>
<evidence type="ECO:0000256" key="6">
    <source>
        <dbReference type="ARBA" id="ARBA00022989"/>
    </source>
</evidence>
<feature type="domain" description="Piezo TM25-28" evidence="13">
    <location>
        <begin position="696"/>
        <end position="1007"/>
    </location>
</feature>
<feature type="domain" description="Piezo TM1-24" evidence="15">
    <location>
        <begin position="90"/>
        <end position="277"/>
    </location>
</feature>
<feature type="region of interest" description="Disordered" evidence="10">
    <location>
        <begin position="1193"/>
        <end position="1258"/>
    </location>
</feature>
<keyword evidence="9" id="KW-0407">Ion channel</keyword>
<feature type="compositionally biased region" description="Low complexity" evidence="10">
    <location>
        <begin position="1218"/>
        <end position="1227"/>
    </location>
</feature>
<evidence type="ECO:0000256" key="2">
    <source>
        <dbReference type="ARBA" id="ARBA00007821"/>
    </source>
</evidence>
<evidence type="ECO:0000256" key="5">
    <source>
        <dbReference type="ARBA" id="ARBA00022692"/>
    </source>
</evidence>
<feature type="domain" description="Piezo transmembrane helical unit" evidence="14">
    <location>
        <begin position="1302"/>
        <end position="1424"/>
    </location>
</feature>
<feature type="transmembrane region" description="Helical" evidence="11">
    <location>
        <begin position="198"/>
        <end position="217"/>
    </location>
</feature>
<feature type="transmembrane region" description="Helical" evidence="11">
    <location>
        <begin position="1309"/>
        <end position="1334"/>
    </location>
</feature>
<keyword evidence="4" id="KW-1003">Cell membrane</keyword>
<feature type="transmembrane region" description="Helical" evidence="11">
    <location>
        <begin position="716"/>
        <end position="735"/>
    </location>
</feature>
<feature type="transmembrane region" description="Helical" evidence="11">
    <location>
        <begin position="80"/>
        <end position="99"/>
    </location>
</feature>
<feature type="transmembrane region" description="Helical" evidence="11">
    <location>
        <begin position="172"/>
        <end position="191"/>
    </location>
</feature>
<keyword evidence="18" id="KW-1185">Reference proteome</keyword>
<keyword evidence="6 11" id="KW-1133">Transmembrane helix</keyword>
<keyword evidence="3" id="KW-0813">Transport</keyword>
<protein>
    <submittedName>
        <fullName evidence="17">PIEZ2 protein</fullName>
    </submittedName>
</protein>
<feature type="transmembrane region" description="Helical" evidence="11">
    <location>
        <begin position="1724"/>
        <end position="1748"/>
    </location>
</feature>
<evidence type="ECO:0000256" key="8">
    <source>
        <dbReference type="ARBA" id="ARBA00023136"/>
    </source>
</evidence>
<dbReference type="EMBL" id="JAATIS010004524">
    <property type="protein sequence ID" value="KAG2461575.1"/>
    <property type="molecule type" value="Genomic_DNA"/>
</dbReference>
<feature type="region of interest" description="Disordered" evidence="10">
    <location>
        <begin position="1109"/>
        <end position="1134"/>
    </location>
</feature>
<feature type="compositionally biased region" description="Basic residues" evidence="10">
    <location>
        <begin position="1470"/>
        <end position="1480"/>
    </location>
</feature>
<dbReference type="PANTHER" id="PTHR47049:SF7">
    <property type="entry name" value="PIEZO-TYPE MECHANOSENSITIVE ION CHANNEL COMPONENT 2 ISOFORM X1"/>
    <property type="match status" value="1"/>
</dbReference>
<feature type="region of interest" description="Disordered" evidence="10">
    <location>
        <begin position="1444"/>
        <end position="1485"/>
    </location>
</feature>
<evidence type="ECO:0000256" key="1">
    <source>
        <dbReference type="ARBA" id="ARBA00004651"/>
    </source>
</evidence>